<dbReference type="GO" id="GO:0003677">
    <property type="term" value="F:DNA binding"/>
    <property type="evidence" value="ECO:0007669"/>
    <property type="project" value="InterPro"/>
</dbReference>
<keyword evidence="2" id="KW-0548">Nucleotidyltransferase</keyword>
<reference evidence="5 6" key="1">
    <citation type="journal article" date="2009" name="Science">
        <title>Green evolution and dynamic adaptations revealed by genomes of the marine picoeukaryotes Micromonas.</title>
        <authorList>
            <person name="Worden A.Z."/>
            <person name="Lee J.H."/>
            <person name="Mock T."/>
            <person name="Rouze P."/>
            <person name="Simmons M.P."/>
            <person name="Aerts A.L."/>
            <person name="Allen A.E."/>
            <person name="Cuvelier M.L."/>
            <person name="Derelle E."/>
            <person name="Everett M.V."/>
            <person name="Foulon E."/>
            <person name="Grimwood J."/>
            <person name="Gundlach H."/>
            <person name="Henrissat B."/>
            <person name="Napoli C."/>
            <person name="McDonald S.M."/>
            <person name="Parker M.S."/>
            <person name="Rombauts S."/>
            <person name="Salamov A."/>
            <person name="Von Dassow P."/>
            <person name="Badger J.H."/>
            <person name="Coutinho P.M."/>
            <person name="Demir E."/>
            <person name="Dubchak I."/>
            <person name="Gentemann C."/>
            <person name="Eikrem W."/>
            <person name="Gready J.E."/>
            <person name="John U."/>
            <person name="Lanier W."/>
            <person name="Lindquist E.A."/>
            <person name="Lucas S."/>
            <person name="Mayer K.F."/>
            <person name="Moreau H."/>
            <person name="Not F."/>
            <person name="Otillar R."/>
            <person name="Panaud O."/>
            <person name="Pangilinan J."/>
            <person name="Paulsen I."/>
            <person name="Piegu B."/>
            <person name="Poliakov A."/>
            <person name="Robbens S."/>
            <person name="Schmutz J."/>
            <person name="Toulza E."/>
            <person name="Wyss T."/>
            <person name="Zelensky A."/>
            <person name="Zhou K."/>
            <person name="Armbrust E.V."/>
            <person name="Bhattacharya D."/>
            <person name="Goodenough U.W."/>
            <person name="Van de Peer Y."/>
            <person name="Grigoriev I.V."/>
        </authorList>
    </citation>
    <scope>NUCLEOTIDE SEQUENCE [LARGE SCALE GENOMIC DNA]</scope>
    <source>
        <strain evidence="6">RCC299 / NOUM17</strain>
    </source>
</reference>
<dbReference type="EMBL" id="CP001326">
    <property type="protein sequence ID" value="ACO63479.1"/>
    <property type="molecule type" value="Genomic_DNA"/>
</dbReference>
<dbReference type="eggNOG" id="KOG2534">
    <property type="taxonomic scope" value="Eukaryota"/>
</dbReference>
<evidence type="ECO:0000256" key="2">
    <source>
        <dbReference type="ARBA" id="ARBA00022695"/>
    </source>
</evidence>
<dbReference type="GO" id="GO:0005634">
    <property type="term" value="C:nucleus"/>
    <property type="evidence" value="ECO:0007669"/>
    <property type="project" value="TreeGrafter"/>
</dbReference>
<dbReference type="Gene3D" id="3.30.210.10">
    <property type="entry name" value="DNA polymerase, thumb domain"/>
    <property type="match status" value="1"/>
</dbReference>
<dbReference type="GO" id="GO:0006303">
    <property type="term" value="P:double-strand break repair via nonhomologous end joining"/>
    <property type="evidence" value="ECO:0007669"/>
    <property type="project" value="TreeGrafter"/>
</dbReference>
<name>C1E6R4_MICCC</name>
<organism evidence="5 6">
    <name type="scientific">Micromonas commoda (strain RCC299 / NOUM17 / CCMP2709)</name>
    <name type="common">Picoplanktonic green alga</name>
    <dbReference type="NCBI Taxonomy" id="296587"/>
    <lineage>
        <taxon>Eukaryota</taxon>
        <taxon>Viridiplantae</taxon>
        <taxon>Chlorophyta</taxon>
        <taxon>Mamiellophyceae</taxon>
        <taxon>Mamiellales</taxon>
        <taxon>Mamiellaceae</taxon>
        <taxon>Micromonas</taxon>
    </lineage>
</organism>
<feature type="domain" description="DNA polymerase beta thumb" evidence="4">
    <location>
        <begin position="90"/>
        <end position="190"/>
    </location>
</feature>
<evidence type="ECO:0000256" key="1">
    <source>
        <dbReference type="ARBA" id="ARBA00022679"/>
    </source>
</evidence>
<dbReference type="Proteomes" id="UP000002009">
    <property type="component" value="Chromosome 5"/>
</dbReference>
<dbReference type="GeneID" id="8243878"/>
<evidence type="ECO:0000313" key="6">
    <source>
        <dbReference type="Proteomes" id="UP000002009"/>
    </source>
</evidence>
<dbReference type="Gene3D" id="3.30.460.10">
    <property type="entry name" value="Beta Polymerase, domain 2"/>
    <property type="match status" value="1"/>
</dbReference>
<dbReference type="PANTHER" id="PTHR11276">
    <property type="entry name" value="DNA POLYMERASE TYPE-X FAMILY MEMBER"/>
    <property type="match status" value="1"/>
</dbReference>
<dbReference type="InterPro" id="IPR043519">
    <property type="entry name" value="NT_sf"/>
</dbReference>
<keyword evidence="6" id="KW-1185">Reference proteome</keyword>
<dbReference type="InParanoid" id="C1E6R4"/>
<dbReference type="InterPro" id="IPR029398">
    <property type="entry name" value="PolB_thumb"/>
</dbReference>
<evidence type="ECO:0000313" key="5">
    <source>
        <dbReference type="EMBL" id="ACO63479.1"/>
    </source>
</evidence>
<dbReference type="KEGG" id="mis:MICPUN_108308"/>
<dbReference type="AlphaFoldDB" id="C1E6R4"/>
<gene>
    <name evidence="5" type="ORF">MICPUN_108308</name>
</gene>
<dbReference type="STRING" id="296587.C1E6R4"/>
<dbReference type="SUPFAM" id="SSF81301">
    <property type="entry name" value="Nucleotidyltransferase"/>
    <property type="match status" value="1"/>
</dbReference>
<feature type="region of interest" description="Disordered" evidence="3">
    <location>
        <begin position="125"/>
        <end position="148"/>
    </location>
</feature>
<dbReference type="InterPro" id="IPR037160">
    <property type="entry name" value="DNA_Pol_thumb_sf"/>
</dbReference>
<evidence type="ECO:0000256" key="3">
    <source>
        <dbReference type="SAM" id="MobiDB-lite"/>
    </source>
</evidence>
<dbReference type="PANTHER" id="PTHR11276:SF28">
    <property type="entry name" value="DNA POLYMERASE LAMBDA"/>
    <property type="match status" value="1"/>
</dbReference>
<evidence type="ECO:0000259" key="4">
    <source>
        <dbReference type="Pfam" id="PF14791"/>
    </source>
</evidence>
<dbReference type="Pfam" id="PF14791">
    <property type="entry name" value="DNA_pol_B_thumb"/>
    <property type="match status" value="1"/>
</dbReference>
<accession>C1E6R4</accession>
<keyword evidence="1" id="KW-0808">Transferase</keyword>
<dbReference type="InterPro" id="IPR022312">
    <property type="entry name" value="DNA_pol_X"/>
</dbReference>
<sequence length="194" mass="22014">MDGVLTRVIGAMGDSILREDTDFHMLSIGRLKEYWRGVKDTGKNKKGDPKHGFQGNNDCYDKLYGIYRTANGAHRRIDVVLVPRCMLPFALIGWTGSKQYNRFLRRFAIDERGLILTSHGLHRTRDRRTVGQTPDDGSLELGLAPEPPAPSLDANGVDWWPPGWDSGRTIECERDVFELLGVPYKEPWERDCPS</sequence>
<proteinExistence type="predicted"/>
<dbReference type="OrthoDB" id="205514at2759"/>
<dbReference type="RefSeq" id="XP_002502221.1">
    <property type="nucleotide sequence ID" value="XM_002502175.1"/>
</dbReference>
<protein>
    <recommendedName>
        <fullName evidence="4">DNA polymerase beta thumb domain-containing protein</fullName>
    </recommendedName>
</protein>
<dbReference type="GO" id="GO:0003887">
    <property type="term" value="F:DNA-directed DNA polymerase activity"/>
    <property type="evidence" value="ECO:0007669"/>
    <property type="project" value="InterPro"/>
</dbReference>